<evidence type="ECO:0000256" key="9">
    <source>
        <dbReference type="ARBA" id="ARBA00023242"/>
    </source>
</evidence>
<evidence type="ECO:0000256" key="3">
    <source>
        <dbReference type="ARBA" id="ARBA00022723"/>
    </source>
</evidence>
<dbReference type="GeneTree" id="ENSGT01150000286918"/>
<dbReference type="InterPro" id="IPR036236">
    <property type="entry name" value="Znf_C2H2_sf"/>
</dbReference>
<proteinExistence type="inferred from homology"/>
<dbReference type="InterPro" id="IPR013087">
    <property type="entry name" value="Znf_C2H2_type"/>
</dbReference>
<organism evidence="12 13">
    <name type="scientific">Salmo trutta</name>
    <name type="common">Brown trout</name>
    <dbReference type="NCBI Taxonomy" id="8032"/>
    <lineage>
        <taxon>Eukaryota</taxon>
        <taxon>Metazoa</taxon>
        <taxon>Chordata</taxon>
        <taxon>Craniata</taxon>
        <taxon>Vertebrata</taxon>
        <taxon>Euteleostomi</taxon>
        <taxon>Actinopterygii</taxon>
        <taxon>Neopterygii</taxon>
        <taxon>Teleostei</taxon>
        <taxon>Protacanthopterygii</taxon>
        <taxon>Salmoniformes</taxon>
        <taxon>Salmonidae</taxon>
        <taxon>Salmoninae</taxon>
        <taxon>Salmo</taxon>
    </lineage>
</organism>
<evidence type="ECO:0000256" key="10">
    <source>
        <dbReference type="PROSITE-ProRule" id="PRU00042"/>
    </source>
</evidence>
<keyword evidence="13" id="KW-1185">Reference proteome</keyword>
<feature type="domain" description="C2H2-type" evidence="11">
    <location>
        <begin position="117"/>
        <end position="144"/>
    </location>
</feature>
<dbReference type="PROSITE" id="PS00028">
    <property type="entry name" value="ZINC_FINGER_C2H2_1"/>
    <property type="match status" value="3"/>
</dbReference>
<dbReference type="PROSITE" id="PS50157">
    <property type="entry name" value="ZINC_FINGER_C2H2_2"/>
    <property type="match status" value="3"/>
</dbReference>
<dbReference type="SMART" id="SM00355">
    <property type="entry name" value="ZnF_C2H2"/>
    <property type="match status" value="3"/>
</dbReference>
<evidence type="ECO:0000256" key="6">
    <source>
        <dbReference type="ARBA" id="ARBA00022833"/>
    </source>
</evidence>
<dbReference type="FunFam" id="3.30.160.60:FF:002063">
    <property type="entry name" value="RB associated KRAB zinc finger"/>
    <property type="match status" value="1"/>
</dbReference>
<comment type="subcellular location">
    <subcellularLocation>
        <location evidence="1">Nucleus</location>
    </subcellularLocation>
</comment>
<feature type="domain" description="C2H2-type" evidence="11">
    <location>
        <begin position="61"/>
        <end position="88"/>
    </location>
</feature>
<gene>
    <name evidence="12" type="primary">LOC115161944</name>
</gene>
<sequence>MASVKQEDCSQTLGLNVNIKDEVKEEEIETFVYHEGPDSAELEVEASREQHQEESNTKVSHRCPHCEKSFPFFSHLERHLLRHTGERPYSCSDCGKCYSKSSQLTLHQRVHTGEKSYYCSDCGKCFALSHHLTRHKRVHTGEKSYCCSDCGKCFSKAQTQSNPR</sequence>
<evidence type="ECO:0000256" key="5">
    <source>
        <dbReference type="ARBA" id="ARBA00022771"/>
    </source>
</evidence>
<name>A0A673ZY86_SALTR</name>
<protein>
    <submittedName>
        <fullName evidence="12">Gastrula zinc finger protein XlCGF42.1-like</fullName>
    </submittedName>
</protein>
<evidence type="ECO:0000256" key="8">
    <source>
        <dbReference type="ARBA" id="ARBA00023163"/>
    </source>
</evidence>
<reference evidence="12" key="1">
    <citation type="submission" date="2025-08" db="UniProtKB">
        <authorList>
            <consortium name="Ensembl"/>
        </authorList>
    </citation>
    <scope>IDENTIFICATION</scope>
</reference>
<evidence type="ECO:0000256" key="1">
    <source>
        <dbReference type="ARBA" id="ARBA00004123"/>
    </source>
</evidence>
<dbReference type="FunFam" id="3.30.160.60:FF:000478">
    <property type="entry name" value="Zinc finger protein 133"/>
    <property type="match status" value="1"/>
</dbReference>
<evidence type="ECO:0000256" key="7">
    <source>
        <dbReference type="ARBA" id="ARBA00023015"/>
    </source>
</evidence>
<dbReference type="SUPFAM" id="SSF57667">
    <property type="entry name" value="beta-beta-alpha zinc fingers"/>
    <property type="match status" value="2"/>
</dbReference>
<dbReference type="GO" id="GO:0000981">
    <property type="term" value="F:DNA-binding transcription factor activity, RNA polymerase II-specific"/>
    <property type="evidence" value="ECO:0007669"/>
    <property type="project" value="TreeGrafter"/>
</dbReference>
<keyword evidence="7" id="KW-0805">Transcription regulation</keyword>
<keyword evidence="3" id="KW-0479">Metal-binding</keyword>
<keyword evidence="5 10" id="KW-0863">Zinc-finger</keyword>
<evidence type="ECO:0000256" key="2">
    <source>
        <dbReference type="ARBA" id="ARBA00006991"/>
    </source>
</evidence>
<keyword evidence="8" id="KW-0804">Transcription</keyword>
<dbReference type="Ensembl" id="ENSSTUT00000054720.1">
    <property type="protein sequence ID" value="ENSSTUP00000052334.1"/>
    <property type="gene ID" value="ENSSTUG00000022152.1"/>
</dbReference>
<evidence type="ECO:0000256" key="4">
    <source>
        <dbReference type="ARBA" id="ARBA00022737"/>
    </source>
</evidence>
<reference evidence="12" key="2">
    <citation type="submission" date="2025-09" db="UniProtKB">
        <authorList>
            <consortium name="Ensembl"/>
        </authorList>
    </citation>
    <scope>IDENTIFICATION</scope>
</reference>
<dbReference type="Gene3D" id="3.30.160.60">
    <property type="entry name" value="Classic Zinc Finger"/>
    <property type="match status" value="4"/>
</dbReference>
<evidence type="ECO:0000259" key="11">
    <source>
        <dbReference type="PROSITE" id="PS50157"/>
    </source>
</evidence>
<dbReference type="Proteomes" id="UP000472277">
    <property type="component" value="Chromosome 25"/>
</dbReference>
<dbReference type="GO" id="GO:0005634">
    <property type="term" value="C:nucleus"/>
    <property type="evidence" value="ECO:0007669"/>
    <property type="project" value="UniProtKB-SubCell"/>
</dbReference>
<keyword evidence="9" id="KW-0539">Nucleus</keyword>
<keyword evidence="4" id="KW-0677">Repeat</keyword>
<dbReference type="PANTHER" id="PTHR24394:SF48">
    <property type="entry name" value="ZINC FINGER PROTEIN 771"/>
    <property type="match status" value="1"/>
</dbReference>
<keyword evidence="6" id="KW-0862">Zinc</keyword>
<dbReference type="PANTHER" id="PTHR24394">
    <property type="entry name" value="ZINC FINGER PROTEIN"/>
    <property type="match status" value="1"/>
</dbReference>
<dbReference type="GO" id="GO:0008270">
    <property type="term" value="F:zinc ion binding"/>
    <property type="evidence" value="ECO:0007669"/>
    <property type="project" value="UniProtKB-KW"/>
</dbReference>
<dbReference type="Pfam" id="PF00096">
    <property type="entry name" value="zf-C2H2"/>
    <property type="match status" value="3"/>
</dbReference>
<evidence type="ECO:0000313" key="12">
    <source>
        <dbReference type="Ensembl" id="ENSSTUP00000052334.1"/>
    </source>
</evidence>
<accession>A0A673ZY86</accession>
<evidence type="ECO:0000313" key="13">
    <source>
        <dbReference type="Proteomes" id="UP000472277"/>
    </source>
</evidence>
<comment type="similarity">
    <text evidence="2">Belongs to the krueppel C2H2-type zinc-finger protein family.</text>
</comment>
<dbReference type="GO" id="GO:0003677">
    <property type="term" value="F:DNA binding"/>
    <property type="evidence" value="ECO:0007669"/>
    <property type="project" value="UniProtKB-KW"/>
</dbReference>
<feature type="domain" description="C2H2-type" evidence="11">
    <location>
        <begin position="89"/>
        <end position="116"/>
    </location>
</feature>
<dbReference type="AlphaFoldDB" id="A0A673ZY86"/>